<name>A0ACC2WN04_9TREE</name>
<accession>A0ACC2WN04</accession>
<sequence>MTVTTDSTKQQSMPVSKASVSASPSQKEWAIKASPAVGRSKNKIRSVVAGLDLSQSQSDKPLINLGLGDPTVFGLHDPPKVALEAMQDALLSGNANGYLPGTGLKEACQAVADYHKRWDGVEYSAEDVTLTHGTSHALDMCFSVMASPDQNVLIPRPGFPAYGTLLGHVGCEIREYEVLADREWECDLEAMERQIDEKTAFILITNPSNPCGNNMTPQHLKDIVDVAERHKVPIIADEIYGHMHWSEWPFVPLASIAKSAPIVTLSGLSKRFLLPGWRFGWVALHDPLNVAGAVRNGLHAWGNRIMGPNTLVQKSLKRILSETPDSWYDEVTRKLEANAKLAYSNLSVIPGLYCTFPTAAMYLLLGFEIEHFPEFPSDVEFCNALVQEQNLFCIPGASFSIDNHMRLVLAAPSNVLQDACDRLREFCAKHYVALDYASVSL</sequence>
<dbReference type="EMBL" id="JASBWS010000015">
    <property type="protein sequence ID" value="KAJ9112452.1"/>
    <property type="molecule type" value="Genomic_DNA"/>
</dbReference>
<evidence type="ECO:0000313" key="2">
    <source>
        <dbReference type="Proteomes" id="UP001230649"/>
    </source>
</evidence>
<proteinExistence type="predicted"/>
<dbReference type="Proteomes" id="UP001230649">
    <property type="component" value="Unassembled WGS sequence"/>
</dbReference>
<organism evidence="1 2">
    <name type="scientific">Naganishia adeliensis</name>
    <dbReference type="NCBI Taxonomy" id="92952"/>
    <lineage>
        <taxon>Eukaryota</taxon>
        <taxon>Fungi</taxon>
        <taxon>Dikarya</taxon>
        <taxon>Basidiomycota</taxon>
        <taxon>Agaricomycotina</taxon>
        <taxon>Tremellomycetes</taxon>
        <taxon>Filobasidiales</taxon>
        <taxon>Filobasidiaceae</taxon>
        <taxon>Naganishia</taxon>
    </lineage>
</organism>
<keyword evidence="2" id="KW-1185">Reference proteome</keyword>
<reference evidence="1" key="1">
    <citation type="submission" date="2023-04" db="EMBL/GenBank/DDBJ databases">
        <title>Draft Genome sequencing of Naganishia species isolated from polar environments using Oxford Nanopore Technology.</title>
        <authorList>
            <person name="Leo P."/>
            <person name="Venkateswaran K."/>
        </authorList>
    </citation>
    <scope>NUCLEOTIDE SEQUENCE</scope>
    <source>
        <strain evidence="1">MNA-CCFEE 5262</strain>
    </source>
</reference>
<protein>
    <submittedName>
        <fullName evidence="1">Uncharacterized protein</fullName>
    </submittedName>
</protein>
<evidence type="ECO:0000313" key="1">
    <source>
        <dbReference type="EMBL" id="KAJ9112452.1"/>
    </source>
</evidence>
<comment type="caution">
    <text evidence="1">The sequence shown here is derived from an EMBL/GenBank/DDBJ whole genome shotgun (WGS) entry which is preliminary data.</text>
</comment>
<gene>
    <name evidence="1" type="ORF">QFC20_002240</name>
</gene>